<comment type="similarity">
    <text evidence="2">Belongs to the nitroreductase family.</text>
</comment>
<comment type="caution">
    <text evidence="7">The sequence shown here is derived from an EMBL/GenBank/DDBJ whole genome shotgun (WGS) entry which is preliminary data.</text>
</comment>
<dbReference type="EMBL" id="AYSO01000014">
    <property type="protein sequence ID" value="KIE47508.1"/>
    <property type="molecule type" value="Genomic_DNA"/>
</dbReference>
<evidence type="ECO:0000259" key="6">
    <source>
        <dbReference type="Pfam" id="PF00881"/>
    </source>
</evidence>
<comment type="cofactor">
    <cofactor evidence="1">
        <name>FMN</name>
        <dbReference type="ChEBI" id="CHEBI:58210"/>
    </cofactor>
</comment>
<dbReference type="PANTHER" id="PTHR43673">
    <property type="entry name" value="NAD(P)H NITROREDUCTASE YDGI-RELATED"/>
    <property type="match status" value="1"/>
</dbReference>
<proteinExistence type="inferred from homology"/>
<dbReference type="CDD" id="cd02139">
    <property type="entry name" value="nitroreductase"/>
    <property type="match status" value="1"/>
</dbReference>
<keyword evidence="5" id="KW-0560">Oxidoreductase</keyword>
<keyword evidence="3" id="KW-0285">Flavoprotein</keyword>
<evidence type="ECO:0000256" key="5">
    <source>
        <dbReference type="ARBA" id="ARBA00023002"/>
    </source>
</evidence>
<dbReference type="STRING" id="29341.RSJ17_08165"/>
<dbReference type="InterPro" id="IPR029479">
    <property type="entry name" value="Nitroreductase"/>
</dbReference>
<dbReference type="SUPFAM" id="SSF55469">
    <property type="entry name" value="FMN-dependent nitroreductase-like"/>
    <property type="match status" value="1"/>
</dbReference>
<gene>
    <name evidence="7" type="primary">noxC</name>
    <name evidence="7" type="ORF">U732_2892</name>
</gene>
<dbReference type="Gene3D" id="3.40.109.10">
    <property type="entry name" value="NADH Oxidase"/>
    <property type="match status" value="1"/>
</dbReference>
<dbReference type="PANTHER" id="PTHR43673:SF2">
    <property type="entry name" value="NITROREDUCTASE"/>
    <property type="match status" value="1"/>
</dbReference>
<dbReference type="AlphaFoldDB" id="A0A0C1U6V9"/>
<reference evidence="7 8" key="1">
    <citation type="journal article" date="2015" name="Infect. Genet. Evol.">
        <title>Genomic sequences of six botulinum neurotoxin-producing strains representing three clostridial species illustrate the mobility and diversity of botulinum neurotoxin genes.</title>
        <authorList>
            <person name="Smith T.J."/>
            <person name="Hill K.K."/>
            <person name="Xie G."/>
            <person name="Foley B.T."/>
            <person name="Williamson C.H."/>
            <person name="Foster J.T."/>
            <person name="Johnson S.L."/>
            <person name="Chertkov O."/>
            <person name="Teshima H."/>
            <person name="Gibbons H.S."/>
            <person name="Johnsky L.A."/>
            <person name="Karavis M.A."/>
            <person name="Smith L.A."/>
        </authorList>
    </citation>
    <scope>NUCLEOTIDE SEQUENCE [LARGE SCALE GENOMIC DNA]</scope>
    <source>
        <strain evidence="7 8">CDC 2741</strain>
    </source>
</reference>
<evidence type="ECO:0000313" key="7">
    <source>
        <dbReference type="EMBL" id="KIE47508.1"/>
    </source>
</evidence>
<evidence type="ECO:0000256" key="1">
    <source>
        <dbReference type="ARBA" id="ARBA00001917"/>
    </source>
</evidence>
<dbReference type="RefSeq" id="WP_039631212.1">
    <property type="nucleotide sequence ID" value="NZ_AYSO01000014.1"/>
</dbReference>
<name>A0A0C1U6V9_9CLOT</name>
<dbReference type="Pfam" id="PF00881">
    <property type="entry name" value="Nitroreductase"/>
    <property type="match status" value="1"/>
</dbReference>
<evidence type="ECO:0000256" key="4">
    <source>
        <dbReference type="ARBA" id="ARBA00022643"/>
    </source>
</evidence>
<organism evidence="7 8">
    <name type="scientific">Clostridium argentinense CDC 2741</name>
    <dbReference type="NCBI Taxonomy" id="1418104"/>
    <lineage>
        <taxon>Bacteria</taxon>
        <taxon>Bacillati</taxon>
        <taxon>Bacillota</taxon>
        <taxon>Clostridia</taxon>
        <taxon>Eubacteriales</taxon>
        <taxon>Clostridiaceae</taxon>
        <taxon>Clostridium</taxon>
    </lineage>
</organism>
<keyword evidence="4" id="KW-0288">FMN</keyword>
<protein>
    <submittedName>
        <fullName evidence="7">Nitroreductase family protein</fullName>
    </submittedName>
</protein>
<evidence type="ECO:0000313" key="8">
    <source>
        <dbReference type="Proteomes" id="UP000031366"/>
    </source>
</evidence>
<dbReference type="GO" id="GO:0016491">
    <property type="term" value="F:oxidoreductase activity"/>
    <property type="evidence" value="ECO:0007669"/>
    <property type="project" value="UniProtKB-KW"/>
</dbReference>
<dbReference type="Proteomes" id="UP000031366">
    <property type="component" value="Unassembled WGS sequence"/>
</dbReference>
<dbReference type="OrthoDB" id="9812105at2"/>
<sequence length="182" mass="20661">MEFYDVIKERVSVKKYKNNEVEKDKLLKMINSAMRAPSWRNKSSYKLIIVKDEVLKERISEAILNSGNEAANAVIEAPIVVVFIANPEESGEVDNKEFYLVDASIAMEHFILAATAEGYGSCWVAALDEDRIKEALEIPNNFRVIALTPIGKSDEQVKHNDKKDINDFVFLNSFNNPYTENI</sequence>
<accession>A0A0C1U6V9</accession>
<dbReference type="InterPro" id="IPR000415">
    <property type="entry name" value="Nitroreductase-like"/>
</dbReference>
<evidence type="ECO:0000256" key="2">
    <source>
        <dbReference type="ARBA" id="ARBA00007118"/>
    </source>
</evidence>
<keyword evidence="8" id="KW-1185">Reference proteome</keyword>
<evidence type="ECO:0000256" key="3">
    <source>
        <dbReference type="ARBA" id="ARBA00022630"/>
    </source>
</evidence>
<feature type="domain" description="Nitroreductase" evidence="6">
    <location>
        <begin position="7"/>
        <end position="152"/>
    </location>
</feature>